<keyword evidence="3" id="KW-1185">Reference proteome</keyword>
<proteinExistence type="predicted"/>
<feature type="region of interest" description="Disordered" evidence="1">
    <location>
        <begin position="25"/>
        <end position="50"/>
    </location>
</feature>
<evidence type="ECO:0000313" key="3">
    <source>
        <dbReference type="Proteomes" id="UP000265520"/>
    </source>
</evidence>
<sequence length="50" mass="6245">MNKQTYLLESLEHEDDDLQLIEEFWEDQDEEQEGQQREREMREKGQNENM</sequence>
<feature type="compositionally biased region" description="Basic and acidic residues" evidence="1">
    <location>
        <begin position="34"/>
        <end position="50"/>
    </location>
</feature>
<evidence type="ECO:0000313" key="2">
    <source>
        <dbReference type="EMBL" id="MCI47694.1"/>
    </source>
</evidence>
<dbReference type="Proteomes" id="UP000265520">
    <property type="component" value="Unassembled WGS sequence"/>
</dbReference>
<comment type="caution">
    <text evidence="2">The sequence shown here is derived from an EMBL/GenBank/DDBJ whole genome shotgun (WGS) entry which is preliminary data.</text>
</comment>
<dbReference type="EMBL" id="LXQA010375707">
    <property type="protein sequence ID" value="MCI47694.1"/>
    <property type="molecule type" value="Genomic_DNA"/>
</dbReference>
<dbReference type="AlphaFoldDB" id="A0A392SHN0"/>
<reference evidence="2 3" key="1">
    <citation type="journal article" date="2018" name="Front. Plant Sci.">
        <title>Red Clover (Trifolium pratense) and Zigzag Clover (T. medium) - A Picture of Genomic Similarities and Differences.</title>
        <authorList>
            <person name="Dluhosova J."/>
            <person name="Istvanek J."/>
            <person name="Nedelnik J."/>
            <person name="Repkova J."/>
        </authorList>
    </citation>
    <scope>NUCLEOTIDE SEQUENCE [LARGE SCALE GENOMIC DNA]</scope>
    <source>
        <strain evidence="3">cv. 10/8</strain>
        <tissue evidence="2">Leaf</tissue>
    </source>
</reference>
<name>A0A392SHN0_9FABA</name>
<evidence type="ECO:0000256" key="1">
    <source>
        <dbReference type="SAM" id="MobiDB-lite"/>
    </source>
</evidence>
<organism evidence="2 3">
    <name type="scientific">Trifolium medium</name>
    <dbReference type="NCBI Taxonomy" id="97028"/>
    <lineage>
        <taxon>Eukaryota</taxon>
        <taxon>Viridiplantae</taxon>
        <taxon>Streptophyta</taxon>
        <taxon>Embryophyta</taxon>
        <taxon>Tracheophyta</taxon>
        <taxon>Spermatophyta</taxon>
        <taxon>Magnoliopsida</taxon>
        <taxon>eudicotyledons</taxon>
        <taxon>Gunneridae</taxon>
        <taxon>Pentapetalae</taxon>
        <taxon>rosids</taxon>
        <taxon>fabids</taxon>
        <taxon>Fabales</taxon>
        <taxon>Fabaceae</taxon>
        <taxon>Papilionoideae</taxon>
        <taxon>50 kb inversion clade</taxon>
        <taxon>NPAAA clade</taxon>
        <taxon>Hologalegina</taxon>
        <taxon>IRL clade</taxon>
        <taxon>Trifolieae</taxon>
        <taxon>Trifolium</taxon>
    </lineage>
</organism>
<accession>A0A392SHN0</accession>
<feature type="non-terminal residue" evidence="2">
    <location>
        <position position="50"/>
    </location>
</feature>
<protein>
    <submittedName>
        <fullName evidence="2">Uncharacterized protein</fullName>
    </submittedName>
</protein>